<organism evidence="8 9">
    <name type="scientific">Ralstonia thomasii</name>
    <dbReference type="NCBI Taxonomy" id="3058596"/>
    <lineage>
        <taxon>Bacteria</taxon>
        <taxon>Pseudomonadati</taxon>
        <taxon>Pseudomonadota</taxon>
        <taxon>Betaproteobacteria</taxon>
        <taxon>Burkholderiales</taxon>
        <taxon>Burkholderiaceae</taxon>
        <taxon>Ralstonia</taxon>
    </lineage>
</organism>
<dbReference type="AlphaFoldDB" id="A0AAD2C247"/>
<dbReference type="InterPro" id="IPR004107">
    <property type="entry name" value="Integrase_SAM-like_N"/>
</dbReference>
<dbReference type="InterPro" id="IPR010998">
    <property type="entry name" value="Integrase_recombinase_N"/>
</dbReference>
<dbReference type="InterPro" id="IPR002104">
    <property type="entry name" value="Integrase_catalytic"/>
</dbReference>
<dbReference type="InterPro" id="IPR013762">
    <property type="entry name" value="Integrase-like_cat_sf"/>
</dbReference>
<dbReference type="GO" id="GO:0003677">
    <property type="term" value="F:DNA binding"/>
    <property type="evidence" value="ECO:0007669"/>
    <property type="project" value="UniProtKB-UniRule"/>
</dbReference>
<name>A0AAD2C247_9RALS</name>
<dbReference type="PANTHER" id="PTHR30349">
    <property type="entry name" value="PHAGE INTEGRASE-RELATED"/>
    <property type="match status" value="1"/>
</dbReference>
<dbReference type="EMBL" id="CATZAZ010000016">
    <property type="protein sequence ID" value="CAJ0807315.1"/>
    <property type="molecule type" value="Genomic_DNA"/>
</dbReference>
<reference evidence="8" key="1">
    <citation type="submission" date="2023-07" db="EMBL/GenBank/DDBJ databases">
        <authorList>
            <person name="Peeters C."/>
        </authorList>
    </citation>
    <scope>NUCLEOTIDE SEQUENCE</scope>
    <source>
        <strain evidence="8">R-77560</strain>
    </source>
</reference>
<dbReference type="Pfam" id="PF14659">
    <property type="entry name" value="Phage_int_SAM_3"/>
    <property type="match status" value="1"/>
</dbReference>
<keyword evidence="4" id="KW-0233">DNA recombination</keyword>
<dbReference type="Gene3D" id="1.10.443.10">
    <property type="entry name" value="Intergrase catalytic core"/>
    <property type="match status" value="1"/>
</dbReference>
<evidence type="ECO:0000256" key="1">
    <source>
        <dbReference type="ARBA" id="ARBA00008857"/>
    </source>
</evidence>
<evidence type="ECO:0000313" key="8">
    <source>
        <dbReference type="EMBL" id="CAJ0807315.1"/>
    </source>
</evidence>
<dbReference type="InterPro" id="IPR050090">
    <property type="entry name" value="Tyrosine_recombinase_XerCD"/>
</dbReference>
<dbReference type="InterPro" id="IPR022000">
    <property type="entry name" value="Min27-like_integrase_DNA_bind"/>
</dbReference>
<sequence>MGRDGRGVKKASESSIQIAFTYKGVECRERIRLKPTAANLKRAEQWRASVLLAIENGTFVYAKSFPNSPNAAKFAEYKGEVQTVGEYLEQWLARKKAHLKASTWDGYRKIVNYQLIPALGKEVLADLKRQHVRDWLATLDCTNKRMANIQSVLRSALQDATDEDELIPANPLHDWTYARQEEPKEEDEIDPFTAEEQAAIVAAMPEQMANMVQFAFWSGLRTSELVALEWRDVDFTKGTVRVRRAQTQTADAPEGTKTAAGRREVKLLPPALQALILQKAHTALANKEVFQDPRHGARWGGDMQIRLLWTRYLRAAGVRYRKPYQTRHTYASMMLSAGEHPMWVARQMGHANATITLKTYARWMPEADQEAGSKAVERFASMLRFPADSVQKTSENSSK</sequence>
<keyword evidence="3 5" id="KW-0238">DNA-binding</keyword>
<evidence type="ECO:0000313" key="9">
    <source>
        <dbReference type="Proteomes" id="UP001189756"/>
    </source>
</evidence>
<dbReference type="Pfam" id="PF00589">
    <property type="entry name" value="Phage_integrase"/>
    <property type="match status" value="1"/>
</dbReference>
<dbReference type="SUPFAM" id="SSF56349">
    <property type="entry name" value="DNA breaking-rejoining enzymes"/>
    <property type="match status" value="1"/>
</dbReference>
<feature type="domain" description="Core-binding (CB)" evidence="7">
    <location>
        <begin position="82"/>
        <end position="161"/>
    </location>
</feature>
<dbReference type="Pfam" id="PF12167">
    <property type="entry name" value="Arm-DNA-bind_2"/>
    <property type="match status" value="1"/>
</dbReference>
<evidence type="ECO:0000259" key="7">
    <source>
        <dbReference type="PROSITE" id="PS51900"/>
    </source>
</evidence>
<dbReference type="Proteomes" id="UP001189756">
    <property type="component" value="Unassembled WGS sequence"/>
</dbReference>
<dbReference type="GO" id="GO:0015074">
    <property type="term" value="P:DNA integration"/>
    <property type="evidence" value="ECO:0007669"/>
    <property type="project" value="UniProtKB-KW"/>
</dbReference>
<evidence type="ECO:0000256" key="5">
    <source>
        <dbReference type="PROSITE-ProRule" id="PRU01248"/>
    </source>
</evidence>
<evidence type="ECO:0000256" key="2">
    <source>
        <dbReference type="ARBA" id="ARBA00022908"/>
    </source>
</evidence>
<comment type="similarity">
    <text evidence="1">Belongs to the 'phage' integrase family.</text>
</comment>
<dbReference type="RefSeq" id="WP_024542457.1">
    <property type="nucleotide sequence ID" value="NZ_CATZAZ010000016.1"/>
</dbReference>
<dbReference type="PANTHER" id="PTHR30349:SF64">
    <property type="entry name" value="PROPHAGE INTEGRASE INTD-RELATED"/>
    <property type="match status" value="1"/>
</dbReference>
<dbReference type="GO" id="GO:0006310">
    <property type="term" value="P:DNA recombination"/>
    <property type="evidence" value="ECO:0007669"/>
    <property type="project" value="UniProtKB-KW"/>
</dbReference>
<evidence type="ECO:0000256" key="4">
    <source>
        <dbReference type="ARBA" id="ARBA00023172"/>
    </source>
</evidence>
<evidence type="ECO:0000259" key="6">
    <source>
        <dbReference type="PROSITE" id="PS51898"/>
    </source>
</evidence>
<accession>A0AAD2C247</accession>
<dbReference type="PROSITE" id="PS51900">
    <property type="entry name" value="CB"/>
    <property type="match status" value="1"/>
</dbReference>
<dbReference type="InterPro" id="IPR044068">
    <property type="entry name" value="CB"/>
</dbReference>
<dbReference type="PROSITE" id="PS51898">
    <property type="entry name" value="TYR_RECOMBINASE"/>
    <property type="match status" value="1"/>
</dbReference>
<dbReference type="Gene3D" id="1.10.150.130">
    <property type="match status" value="1"/>
</dbReference>
<dbReference type="CDD" id="cd01189">
    <property type="entry name" value="INT_ICEBs1_C_like"/>
    <property type="match status" value="1"/>
</dbReference>
<comment type="caution">
    <text evidence="8">The sequence shown here is derived from an EMBL/GenBank/DDBJ whole genome shotgun (WGS) entry which is preliminary data.</text>
</comment>
<evidence type="ECO:0000256" key="3">
    <source>
        <dbReference type="ARBA" id="ARBA00023125"/>
    </source>
</evidence>
<protein>
    <submittedName>
        <fullName evidence="8">Defective protein IntQ</fullName>
    </submittedName>
</protein>
<dbReference type="InterPro" id="IPR011010">
    <property type="entry name" value="DNA_brk_join_enz"/>
</dbReference>
<proteinExistence type="inferred from homology"/>
<gene>
    <name evidence="8" type="primary">intQ</name>
    <name evidence="8" type="ORF">R77560_04558</name>
</gene>
<feature type="domain" description="Tyr recombinase" evidence="6">
    <location>
        <begin position="187"/>
        <end position="373"/>
    </location>
</feature>
<keyword evidence="2" id="KW-0229">DNA integration</keyword>